<dbReference type="Pfam" id="PF09203">
    <property type="entry name" value="MspA"/>
    <property type="match status" value="1"/>
</dbReference>
<evidence type="ECO:0000313" key="3">
    <source>
        <dbReference type="Proteomes" id="UP000431401"/>
    </source>
</evidence>
<dbReference type="EMBL" id="WEGI01000002">
    <property type="protein sequence ID" value="MQY25703.1"/>
    <property type="molecule type" value="Genomic_DNA"/>
</dbReference>
<dbReference type="InterPro" id="IPR015286">
    <property type="entry name" value="Porin_fam_mycobact-type"/>
</dbReference>
<organism evidence="2 3">
    <name type="scientific">Nocardia aurantia</name>
    <dbReference type="NCBI Taxonomy" id="2585199"/>
    <lineage>
        <taxon>Bacteria</taxon>
        <taxon>Bacillati</taxon>
        <taxon>Actinomycetota</taxon>
        <taxon>Actinomycetes</taxon>
        <taxon>Mycobacteriales</taxon>
        <taxon>Nocardiaceae</taxon>
        <taxon>Nocardia</taxon>
    </lineage>
</organism>
<accession>A0A7K0DIS6</accession>
<evidence type="ECO:0000256" key="1">
    <source>
        <dbReference type="SAM" id="MobiDB-lite"/>
    </source>
</evidence>
<dbReference type="Gene3D" id="2.60.40.1650">
    <property type="entry name" value="Porin MspA (Ig-like beta-sandwich domain)"/>
    <property type="match status" value="2"/>
</dbReference>
<feature type="region of interest" description="Disordered" evidence="1">
    <location>
        <begin position="133"/>
        <end position="186"/>
    </location>
</feature>
<dbReference type="AlphaFoldDB" id="A0A7K0DIS6"/>
<feature type="compositionally biased region" description="Gly residues" evidence="1">
    <location>
        <begin position="166"/>
        <end position="186"/>
    </location>
</feature>
<comment type="caution">
    <text evidence="2">The sequence shown here is derived from an EMBL/GenBank/DDBJ whole genome shotgun (WGS) entry which is preliminary data.</text>
</comment>
<dbReference type="Proteomes" id="UP000431401">
    <property type="component" value="Unassembled WGS sequence"/>
</dbReference>
<evidence type="ECO:0008006" key="4">
    <source>
        <dbReference type="Google" id="ProtNLM"/>
    </source>
</evidence>
<proteinExistence type="predicted"/>
<feature type="compositionally biased region" description="Gly residues" evidence="1">
    <location>
        <begin position="145"/>
        <end position="157"/>
    </location>
</feature>
<gene>
    <name evidence="2" type="ORF">NRB56_12600</name>
</gene>
<evidence type="ECO:0000313" key="2">
    <source>
        <dbReference type="EMBL" id="MQY25703.1"/>
    </source>
</evidence>
<name>A0A7K0DIS6_9NOCA</name>
<dbReference type="OrthoDB" id="4540215at2"/>
<feature type="region of interest" description="Disordered" evidence="1">
    <location>
        <begin position="1"/>
        <end position="20"/>
    </location>
</feature>
<sequence>MSAVSLIDEPGRPGTGKRKPAMRGALSSVFVAFASVPMLIAAGGAAHADTQVALPDGHIQLNTRDGLTIDVDRSGEHATISSSIADNPLSRNAWVSGVTSVHVAAPDGVKVTGGRIETGYLLGCQVDLGSGVHAEGSGDSAGQSAGPGKGGAKGQGEPGDDQGDDQSGGGDSGGGDAGGGGGSGGGYGGGGGGGGLTVGTGDLGVGVDGNGLSPYGDPNMSLHLKPGSVTTKQVQTYTFTGTDGITQYVDHALSIDGCAGAAEARAYTTVTVHDNVMDGSQTLWGRPFSIG</sequence>
<reference evidence="2 3" key="1">
    <citation type="submission" date="2019-10" db="EMBL/GenBank/DDBJ databases">
        <title>Nocardia macrotermitis sp. nov. and Nocardia aurantia sp. nov., isolated from the gut of fungus growing-termite Macrotermes natalensis.</title>
        <authorList>
            <person name="Benndorf R."/>
            <person name="Schwitalla J."/>
            <person name="Martin K."/>
            <person name="De Beer W."/>
            <person name="Kaster A.-K."/>
            <person name="Vollmers J."/>
            <person name="Poulsen M."/>
            <person name="Beemelmanns C."/>
        </authorList>
    </citation>
    <scope>NUCLEOTIDE SEQUENCE [LARGE SCALE GENOMIC DNA]</scope>
    <source>
        <strain evidence="2 3">RB56</strain>
    </source>
</reference>
<keyword evidence="3" id="KW-1185">Reference proteome</keyword>
<protein>
    <recommendedName>
        <fullName evidence="4">MspA family protein</fullName>
    </recommendedName>
</protein>